<organism evidence="1 2">
    <name type="scientific">Arctium lappa</name>
    <name type="common">Greater burdock</name>
    <name type="synonym">Lappa major</name>
    <dbReference type="NCBI Taxonomy" id="4217"/>
    <lineage>
        <taxon>Eukaryota</taxon>
        <taxon>Viridiplantae</taxon>
        <taxon>Streptophyta</taxon>
        <taxon>Embryophyta</taxon>
        <taxon>Tracheophyta</taxon>
        <taxon>Spermatophyta</taxon>
        <taxon>Magnoliopsida</taxon>
        <taxon>eudicotyledons</taxon>
        <taxon>Gunneridae</taxon>
        <taxon>Pentapetalae</taxon>
        <taxon>asterids</taxon>
        <taxon>campanulids</taxon>
        <taxon>Asterales</taxon>
        <taxon>Asteraceae</taxon>
        <taxon>Carduoideae</taxon>
        <taxon>Cardueae</taxon>
        <taxon>Arctiinae</taxon>
        <taxon>Arctium</taxon>
    </lineage>
</organism>
<sequence length="147" mass="16630">MVTVSPRNDVSKGYTNSATSIQSEVVRAKRKSSKMGSTSKIIEPEKEMIELDLTSKEAQELVRPHQHSRVPKLVFIDGVEIMAYKDDPVIARPTIMECHDGISCDSTLIQWAQCEGCYKWRKVASDVVIPVGWTCSLNQWNPQRYES</sequence>
<gene>
    <name evidence="1" type="ORF">L6452_31842</name>
</gene>
<dbReference type="EMBL" id="CM042057">
    <property type="protein sequence ID" value="KAI3692035.1"/>
    <property type="molecule type" value="Genomic_DNA"/>
</dbReference>
<comment type="caution">
    <text evidence="1">The sequence shown here is derived from an EMBL/GenBank/DDBJ whole genome shotgun (WGS) entry which is preliminary data.</text>
</comment>
<evidence type="ECO:0000313" key="1">
    <source>
        <dbReference type="EMBL" id="KAI3692035.1"/>
    </source>
</evidence>
<name>A0ACB8Z753_ARCLA</name>
<protein>
    <submittedName>
        <fullName evidence="1">Uncharacterized protein</fullName>
    </submittedName>
</protein>
<proteinExistence type="predicted"/>
<accession>A0ACB8Z753</accession>
<keyword evidence="2" id="KW-1185">Reference proteome</keyword>
<evidence type="ECO:0000313" key="2">
    <source>
        <dbReference type="Proteomes" id="UP001055879"/>
    </source>
</evidence>
<reference evidence="2" key="1">
    <citation type="journal article" date="2022" name="Mol. Ecol. Resour.">
        <title>The genomes of chicory, endive, great burdock and yacon provide insights into Asteraceae palaeo-polyploidization history and plant inulin production.</title>
        <authorList>
            <person name="Fan W."/>
            <person name="Wang S."/>
            <person name="Wang H."/>
            <person name="Wang A."/>
            <person name="Jiang F."/>
            <person name="Liu H."/>
            <person name="Zhao H."/>
            <person name="Xu D."/>
            <person name="Zhang Y."/>
        </authorList>
    </citation>
    <scope>NUCLEOTIDE SEQUENCE [LARGE SCALE GENOMIC DNA]</scope>
    <source>
        <strain evidence="2">cv. Niubang</strain>
    </source>
</reference>
<dbReference type="Proteomes" id="UP001055879">
    <property type="component" value="Linkage Group LG11"/>
</dbReference>
<reference evidence="1 2" key="2">
    <citation type="journal article" date="2022" name="Mol. Ecol. Resour.">
        <title>The genomes of chicory, endive, great burdock and yacon provide insights into Asteraceae paleo-polyploidization history and plant inulin production.</title>
        <authorList>
            <person name="Fan W."/>
            <person name="Wang S."/>
            <person name="Wang H."/>
            <person name="Wang A."/>
            <person name="Jiang F."/>
            <person name="Liu H."/>
            <person name="Zhao H."/>
            <person name="Xu D."/>
            <person name="Zhang Y."/>
        </authorList>
    </citation>
    <scope>NUCLEOTIDE SEQUENCE [LARGE SCALE GENOMIC DNA]</scope>
    <source>
        <strain evidence="2">cv. Niubang</strain>
    </source>
</reference>